<proteinExistence type="predicted"/>
<accession>A0ABT3L8K4</accession>
<evidence type="ECO:0000313" key="2">
    <source>
        <dbReference type="Proteomes" id="UP001526426"/>
    </source>
</evidence>
<gene>
    <name evidence="1" type="ORF">K4A83_16310</name>
</gene>
<dbReference type="Proteomes" id="UP001526426">
    <property type="component" value="Unassembled WGS sequence"/>
</dbReference>
<organism evidence="1 2">
    <name type="scientific">Spirulina subsalsa FACHB-351</name>
    <dbReference type="NCBI Taxonomy" id="234711"/>
    <lineage>
        <taxon>Bacteria</taxon>
        <taxon>Bacillati</taxon>
        <taxon>Cyanobacteriota</taxon>
        <taxon>Cyanophyceae</taxon>
        <taxon>Spirulinales</taxon>
        <taxon>Spirulinaceae</taxon>
        <taxon>Spirulina</taxon>
    </lineage>
</organism>
<evidence type="ECO:0000313" key="1">
    <source>
        <dbReference type="EMBL" id="MCW6037823.1"/>
    </source>
</evidence>
<evidence type="ECO:0008006" key="3">
    <source>
        <dbReference type="Google" id="ProtNLM"/>
    </source>
</evidence>
<dbReference type="EMBL" id="JAIHOM010000092">
    <property type="protein sequence ID" value="MCW6037823.1"/>
    <property type="molecule type" value="Genomic_DNA"/>
</dbReference>
<dbReference type="SUPFAM" id="SSF51735">
    <property type="entry name" value="NAD(P)-binding Rossmann-fold domains"/>
    <property type="match status" value="1"/>
</dbReference>
<keyword evidence="2" id="KW-1185">Reference proteome</keyword>
<comment type="caution">
    <text evidence="1">The sequence shown here is derived from an EMBL/GenBank/DDBJ whole genome shotgun (WGS) entry which is preliminary data.</text>
</comment>
<dbReference type="InterPro" id="IPR036291">
    <property type="entry name" value="NAD(P)-bd_dom_sf"/>
</dbReference>
<sequence length="61" mass="6754">MQIDDTALSEILTHTQTIALIGYSNKPHRDSYRVVDTPRPKGTRILGSQTRHNLAGLLQPG</sequence>
<reference evidence="1 2" key="1">
    <citation type="submission" date="2021-08" db="EMBL/GenBank/DDBJ databases">
        <title>Draft genome sequence of Spirulina subsalsa with high tolerance to salinity and hype-accumulation of phycocyanin.</title>
        <authorList>
            <person name="Pei H."/>
            <person name="Jiang L."/>
        </authorList>
    </citation>
    <scope>NUCLEOTIDE SEQUENCE [LARGE SCALE GENOMIC DNA]</scope>
    <source>
        <strain evidence="1 2">FACHB-351</strain>
    </source>
</reference>
<name>A0ABT3L8K4_9CYAN</name>
<protein>
    <recommendedName>
        <fullName evidence="3">CoA-binding domain-containing protein</fullName>
    </recommendedName>
</protein>